<dbReference type="InterPro" id="IPR036412">
    <property type="entry name" value="HAD-like_sf"/>
</dbReference>
<keyword evidence="2" id="KW-0378">Hydrolase</keyword>
<dbReference type="SFLD" id="SFLDS00003">
    <property type="entry name" value="Haloacid_Dehalogenase"/>
    <property type="match status" value="1"/>
</dbReference>
<dbReference type="STRING" id="1544798.LH29_21020"/>
<dbReference type="AlphaFoldDB" id="A0A0D8J700"/>
<dbReference type="InterPro" id="IPR023214">
    <property type="entry name" value="HAD_sf"/>
</dbReference>
<dbReference type="Proteomes" id="UP000032544">
    <property type="component" value="Unassembled WGS sequence"/>
</dbReference>
<dbReference type="RefSeq" id="WP_045033066.1">
    <property type="nucleotide sequence ID" value="NZ_JRHC01000006.1"/>
</dbReference>
<dbReference type="GO" id="GO:0016791">
    <property type="term" value="F:phosphatase activity"/>
    <property type="evidence" value="ECO:0007669"/>
    <property type="project" value="TreeGrafter"/>
</dbReference>
<dbReference type="InterPro" id="IPR051400">
    <property type="entry name" value="HAD-like_hydrolase"/>
</dbReference>
<evidence type="ECO:0000256" key="1">
    <source>
        <dbReference type="ARBA" id="ARBA00022723"/>
    </source>
</evidence>
<proteinExistence type="predicted"/>
<accession>A0A0D8J700</accession>
<dbReference type="Gene3D" id="1.10.150.520">
    <property type="match status" value="1"/>
</dbReference>
<keyword evidence="3" id="KW-0460">Magnesium</keyword>
<dbReference type="SFLD" id="SFLDG01129">
    <property type="entry name" value="C1.5:_HAD__Beta-PGM__Phosphata"/>
    <property type="match status" value="1"/>
</dbReference>
<gene>
    <name evidence="4" type="ORF">LH29_21020</name>
</gene>
<evidence type="ECO:0000313" key="4">
    <source>
        <dbReference type="EMBL" id="KJF42276.1"/>
    </source>
</evidence>
<sequence>MSKSVLIFDLDNTIYPVSSIAEKLFEKLYAVIEKSGEYKGDFEAVKLEIQRTPFQKVAGAFSFSEQLLKDCMEVHINLTYDDPMQYFPDYELVRKLPQTKFLVTSGFSKLQHSKIDNLGIRNDFKEIVILDLQQSNETKKDIFKRLLEKYKLPKDEILIVGDDIKSEIQAGKELGIDTVIYDRLEKYTDLNFANKIDNFEELTKFL</sequence>
<dbReference type="GO" id="GO:0046872">
    <property type="term" value="F:metal ion binding"/>
    <property type="evidence" value="ECO:0007669"/>
    <property type="project" value="UniProtKB-KW"/>
</dbReference>
<organism evidence="4 5">
    <name type="scientific">Draconibacterium sediminis</name>
    <dbReference type="NCBI Taxonomy" id="1544798"/>
    <lineage>
        <taxon>Bacteria</taxon>
        <taxon>Pseudomonadati</taxon>
        <taxon>Bacteroidota</taxon>
        <taxon>Bacteroidia</taxon>
        <taxon>Marinilabiliales</taxon>
        <taxon>Prolixibacteraceae</taxon>
        <taxon>Draconibacterium</taxon>
    </lineage>
</organism>
<protein>
    <recommendedName>
        <fullName evidence="6">Haloacid dehalogenase</fullName>
    </recommendedName>
</protein>
<name>A0A0D8J700_9BACT</name>
<evidence type="ECO:0000313" key="5">
    <source>
        <dbReference type="Proteomes" id="UP000032544"/>
    </source>
</evidence>
<dbReference type="OrthoDB" id="7059729at2"/>
<evidence type="ECO:0000256" key="2">
    <source>
        <dbReference type="ARBA" id="ARBA00022801"/>
    </source>
</evidence>
<keyword evidence="1" id="KW-0479">Metal-binding</keyword>
<keyword evidence="5" id="KW-1185">Reference proteome</keyword>
<evidence type="ECO:0000256" key="3">
    <source>
        <dbReference type="ARBA" id="ARBA00022842"/>
    </source>
</evidence>
<comment type="caution">
    <text evidence="4">The sequence shown here is derived from an EMBL/GenBank/DDBJ whole genome shotgun (WGS) entry which is preliminary data.</text>
</comment>
<dbReference type="Gene3D" id="3.40.50.1000">
    <property type="entry name" value="HAD superfamily/HAD-like"/>
    <property type="match status" value="1"/>
</dbReference>
<dbReference type="EMBL" id="JRHC01000006">
    <property type="protein sequence ID" value="KJF42276.1"/>
    <property type="molecule type" value="Genomic_DNA"/>
</dbReference>
<dbReference type="SUPFAM" id="SSF56784">
    <property type="entry name" value="HAD-like"/>
    <property type="match status" value="1"/>
</dbReference>
<dbReference type="Pfam" id="PF00702">
    <property type="entry name" value="Hydrolase"/>
    <property type="match status" value="1"/>
</dbReference>
<dbReference type="PANTHER" id="PTHR46470">
    <property type="entry name" value="N-ACYLNEURAMINATE-9-PHOSPHATASE"/>
    <property type="match status" value="1"/>
</dbReference>
<reference evidence="4 5" key="1">
    <citation type="submission" date="2014-09" db="EMBL/GenBank/DDBJ databases">
        <title>Draft Genome Sequence of Draconibacterium sp. JN14CK-3.</title>
        <authorList>
            <person name="Dong C."/>
            <person name="Lai Q."/>
            <person name="Shao Z."/>
        </authorList>
    </citation>
    <scope>NUCLEOTIDE SEQUENCE [LARGE SCALE GENOMIC DNA]</scope>
    <source>
        <strain evidence="4 5">JN14CK-3</strain>
    </source>
</reference>
<evidence type="ECO:0008006" key="6">
    <source>
        <dbReference type="Google" id="ProtNLM"/>
    </source>
</evidence>
<dbReference type="PANTHER" id="PTHR46470:SF2">
    <property type="entry name" value="GLYCERALDEHYDE 3-PHOSPHATE PHOSPHATASE"/>
    <property type="match status" value="1"/>
</dbReference>